<evidence type="ECO:0000313" key="3">
    <source>
        <dbReference type="Proteomes" id="UP000507470"/>
    </source>
</evidence>
<dbReference type="EMBL" id="CACVKT020010407">
    <property type="protein sequence ID" value="CAC5426216.1"/>
    <property type="molecule type" value="Genomic_DNA"/>
</dbReference>
<dbReference type="PANTHER" id="PTHR37984:SF15">
    <property type="entry name" value="INTEGRASE CATALYTIC DOMAIN-CONTAINING PROTEIN"/>
    <property type="match status" value="1"/>
</dbReference>
<evidence type="ECO:0000313" key="2">
    <source>
        <dbReference type="EMBL" id="CAC5426216.1"/>
    </source>
</evidence>
<dbReference type="Gene3D" id="1.10.340.70">
    <property type="match status" value="1"/>
</dbReference>
<gene>
    <name evidence="2" type="ORF">MCOR_57949</name>
</gene>
<dbReference type="PANTHER" id="PTHR37984">
    <property type="entry name" value="PROTEIN CBG26694"/>
    <property type="match status" value="1"/>
</dbReference>
<dbReference type="Pfam" id="PF17921">
    <property type="entry name" value="Integrase_H2C2"/>
    <property type="match status" value="1"/>
</dbReference>
<dbReference type="Gene3D" id="3.30.420.10">
    <property type="entry name" value="Ribonuclease H-like superfamily/Ribonuclease H"/>
    <property type="match status" value="1"/>
</dbReference>
<dbReference type="GO" id="GO:0015074">
    <property type="term" value="P:DNA integration"/>
    <property type="evidence" value="ECO:0007669"/>
    <property type="project" value="InterPro"/>
</dbReference>
<evidence type="ECO:0000259" key="1">
    <source>
        <dbReference type="PROSITE" id="PS50994"/>
    </source>
</evidence>
<dbReference type="InterPro" id="IPR041588">
    <property type="entry name" value="Integrase_H2C2"/>
</dbReference>
<dbReference type="Pfam" id="PF00665">
    <property type="entry name" value="rve"/>
    <property type="match status" value="1"/>
</dbReference>
<dbReference type="PROSITE" id="PS50994">
    <property type="entry name" value="INTEGRASE"/>
    <property type="match status" value="1"/>
</dbReference>
<dbReference type="InterPro" id="IPR001584">
    <property type="entry name" value="Integrase_cat-core"/>
</dbReference>
<name>A0A6J8F3A1_MYTCO</name>
<reference evidence="2 3" key="1">
    <citation type="submission" date="2020-06" db="EMBL/GenBank/DDBJ databases">
        <authorList>
            <person name="Li R."/>
            <person name="Bekaert M."/>
        </authorList>
    </citation>
    <scope>NUCLEOTIDE SEQUENCE [LARGE SCALE GENOMIC DNA]</scope>
    <source>
        <strain evidence="3">wild</strain>
    </source>
</reference>
<dbReference type="GO" id="GO:0003676">
    <property type="term" value="F:nucleic acid binding"/>
    <property type="evidence" value="ECO:0007669"/>
    <property type="project" value="InterPro"/>
</dbReference>
<accession>A0A6J8F3A1</accession>
<proteinExistence type="predicted"/>
<sequence length="248" mass="28449">MLKVVHDLPLGGHCGFNNTLERAKEHFFFPRMGEIISDYVQSCHLCQIRKVFNKKTKQEIVVFPTPAEPFQVWQMDLCGPYPVSVNGNTFVFTAVDMFTKLSFAYPLRNKDAITVCEAIYTMFTTYGICQNLISDRGSEFTNKCTAELCKLLEVTQEFTPAFAHHCLGACERQHRTLAERLTSDVLKGKPWENELYSVVFSMNSSVNNSIDFYPFEILYGKRPNFPLKRFNGESFKDIPVDILCIFTN</sequence>
<dbReference type="AlphaFoldDB" id="A0A6J8F3A1"/>
<dbReference type="Proteomes" id="UP000507470">
    <property type="component" value="Unassembled WGS sequence"/>
</dbReference>
<dbReference type="SUPFAM" id="SSF53098">
    <property type="entry name" value="Ribonuclease H-like"/>
    <property type="match status" value="1"/>
</dbReference>
<organism evidence="2 3">
    <name type="scientific">Mytilus coruscus</name>
    <name type="common">Sea mussel</name>
    <dbReference type="NCBI Taxonomy" id="42192"/>
    <lineage>
        <taxon>Eukaryota</taxon>
        <taxon>Metazoa</taxon>
        <taxon>Spiralia</taxon>
        <taxon>Lophotrochozoa</taxon>
        <taxon>Mollusca</taxon>
        <taxon>Bivalvia</taxon>
        <taxon>Autobranchia</taxon>
        <taxon>Pteriomorphia</taxon>
        <taxon>Mytilida</taxon>
        <taxon>Mytiloidea</taxon>
        <taxon>Mytilidae</taxon>
        <taxon>Mytilinae</taxon>
        <taxon>Mytilus</taxon>
    </lineage>
</organism>
<feature type="domain" description="Integrase catalytic" evidence="1">
    <location>
        <begin position="65"/>
        <end position="222"/>
    </location>
</feature>
<dbReference type="InterPro" id="IPR036397">
    <property type="entry name" value="RNaseH_sf"/>
</dbReference>
<dbReference type="InterPro" id="IPR050951">
    <property type="entry name" value="Retrovirus_Pol_polyprotein"/>
</dbReference>
<dbReference type="InterPro" id="IPR012337">
    <property type="entry name" value="RNaseH-like_sf"/>
</dbReference>
<keyword evidence="3" id="KW-1185">Reference proteome</keyword>
<protein>
    <recommendedName>
        <fullName evidence="1">Integrase catalytic domain-containing protein</fullName>
    </recommendedName>
</protein>
<dbReference type="OrthoDB" id="413122at2759"/>